<evidence type="ECO:0000256" key="1">
    <source>
        <dbReference type="SAM" id="MobiDB-lite"/>
    </source>
</evidence>
<proteinExistence type="predicted"/>
<gene>
    <name evidence="2" type="ORF">HannXRQ_Chr06g0165211</name>
</gene>
<dbReference type="Proteomes" id="UP000215914">
    <property type="component" value="Chromosome 6"/>
</dbReference>
<dbReference type="EMBL" id="CM007895">
    <property type="protein sequence ID" value="OTG21866.1"/>
    <property type="molecule type" value="Genomic_DNA"/>
</dbReference>
<evidence type="ECO:0000313" key="2">
    <source>
        <dbReference type="EMBL" id="OTG21866.1"/>
    </source>
</evidence>
<name>A0A251UG71_HELAN</name>
<protein>
    <submittedName>
        <fullName evidence="2">Uncharacterized protein</fullName>
    </submittedName>
</protein>
<dbReference type="InParanoid" id="A0A251UG71"/>
<reference evidence="3" key="1">
    <citation type="journal article" date="2017" name="Nature">
        <title>The sunflower genome provides insights into oil metabolism, flowering and Asterid evolution.</title>
        <authorList>
            <person name="Badouin H."/>
            <person name="Gouzy J."/>
            <person name="Grassa C.J."/>
            <person name="Murat F."/>
            <person name="Staton S.E."/>
            <person name="Cottret L."/>
            <person name="Lelandais-Briere C."/>
            <person name="Owens G.L."/>
            <person name="Carrere S."/>
            <person name="Mayjonade B."/>
            <person name="Legrand L."/>
            <person name="Gill N."/>
            <person name="Kane N.C."/>
            <person name="Bowers J.E."/>
            <person name="Hubner S."/>
            <person name="Bellec A."/>
            <person name="Berard A."/>
            <person name="Berges H."/>
            <person name="Blanchet N."/>
            <person name="Boniface M.C."/>
            <person name="Brunel D."/>
            <person name="Catrice O."/>
            <person name="Chaidir N."/>
            <person name="Claudel C."/>
            <person name="Donnadieu C."/>
            <person name="Faraut T."/>
            <person name="Fievet G."/>
            <person name="Helmstetter N."/>
            <person name="King M."/>
            <person name="Knapp S.J."/>
            <person name="Lai Z."/>
            <person name="Le Paslier M.C."/>
            <person name="Lippi Y."/>
            <person name="Lorenzon L."/>
            <person name="Mandel J.R."/>
            <person name="Marage G."/>
            <person name="Marchand G."/>
            <person name="Marquand E."/>
            <person name="Bret-Mestries E."/>
            <person name="Morien E."/>
            <person name="Nambeesan S."/>
            <person name="Nguyen T."/>
            <person name="Pegot-Espagnet P."/>
            <person name="Pouilly N."/>
            <person name="Raftis F."/>
            <person name="Sallet E."/>
            <person name="Schiex T."/>
            <person name="Thomas J."/>
            <person name="Vandecasteele C."/>
            <person name="Vares D."/>
            <person name="Vear F."/>
            <person name="Vautrin S."/>
            <person name="Crespi M."/>
            <person name="Mangin B."/>
            <person name="Burke J.M."/>
            <person name="Salse J."/>
            <person name="Munos S."/>
            <person name="Vincourt P."/>
            <person name="Rieseberg L.H."/>
            <person name="Langlade N.B."/>
        </authorList>
    </citation>
    <scope>NUCLEOTIDE SEQUENCE [LARGE SCALE GENOMIC DNA]</scope>
    <source>
        <strain evidence="3">cv. SF193</strain>
    </source>
</reference>
<accession>A0A251UG71</accession>
<keyword evidence="3" id="KW-1185">Reference proteome</keyword>
<feature type="compositionally biased region" description="Polar residues" evidence="1">
    <location>
        <begin position="139"/>
        <end position="156"/>
    </location>
</feature>
<feature type="region of interest" description="Disordered" evidence="1">
    <location>
        <begin position="139"/>
        <end position="159"/>
    </location>
</feature>
<organism evidence="2 3">
    <name type="scientific">Helianthus annuus</name>
    <name type="common">Common sunflower</name>
    <dbReference type="NCBI Taxonomy" id="4232"/>
    <lineage>
        <taxon>Eukaryota</taxon>
        <taxon>Viridiplantae</taxon>
        <taxon>Streptophyta</taxon>
        <taxon>Embryophyta</taxon>
        <taxon>Tracheophyta</taxon>
        <taxon>Spermatophyta</taxon>
        <taxon>Magnoliopsida</taxon>
        <taxon>eudicotyledons</taxon>
        <taxon>Gunneridae</taxon>
        <taxon>Pentapetalae</taxon>
        <taxon>asterids</taxon>
        <taxon>campanulids</taxon>
        <taxon>Asterales</taxon>
        <taxon>Asteraceae</taxon>
        <taxon>Asteroideae</taxon>
        <taxon>Heliantheae alliance</taxon>
        <taxon>Heliantheae</taxon>
        <taxon>Helianthus</taxon>
    </lineage>
</organism>
<dbReference type="AlphaFoldDB" id="A0A251UG71"/>
<sequence length="167" mass="19565">MLDVNIYLFFKVLHYNQPICFYNLNTCSLLHLILLHHDTILQLHKPVVQAFLSLNIKWFYLFRVNSLTVISLFKEICIPEPDDRLYESAAVEEANFTALKWEVKCLQDNQLLMLQNERLKLKNELKQKIGSLEKELQKEQSQLHASEQSASAQTKNQAEREIYVLTG</sequence>
<evidence type="ECO:0000313" key="3">
    <source>
        <dbReference type="Proteomes" id="UP000215914"/>
    </source>
</evidence>